<accession>A0A098E5Y5</accession>
<dbReference type="PIRSF" id="PIRSF005639">
    <property type="entry name" value="Glut_amidoT_SNO"/>
    <property type="match status" value="1"/>
</dbReference>
<dbReference type="PROSITE" id="PS01236">
    <property type="entry name" value="PDXT_SNO_1"/>
    <property type="match status" value="1"/>
</dbReference>
<dbReference type="PROSITE" id="PS51273">
    <property type="entry name" value="GATASE_TYPE_1"/>
    <property type="match status" value="1"/>
</dbReference>
<evidence type="ECO:0000313" key="7">
    <source>
        <dbReference type="EMBL" id="CEG11172.1"/>
    </source>
</evidence>
<dbReference type="HAMAP" id="MF_01615">
    <property type="entry name" value="PdxT"/>
    <property type="match status" value="1"/>
</dbReference>
<evidence type="ECO:0000256" key="4">
    <source>
        <dbReference type="ARBA" id="ARBA00022962"/>
    </source>
</evidence>
<sequence>MKIGVFALQGDVSEHVRMLNNAGKELGKNINVVELRGFENFNCNALIIPGGESTAMRKLMHDENGNDGNKFLNFLRKISDEGIPILGTCAGLILLAKNVDNKLYEGLLDIEVKRNGYGRQRESFEVDVFLKFNLNNLNKTEKFHAIFIRAPVIEKVHKGEILAEFEGKVIVVKDKNVIGLTFHPELTNDTKIYKYFLKLI</sequence>
<keyword evidence="7" id="KW-0808">Transferase</keyword>
<dbReference type="SUPFAM" id="SSF52317">
    <property type="entry name" value="Class I glutamine amidotransferase-like"/>
    <property type="match status" value="1"/>
</dbReference>
<dbReference type="GO" id="GO:0008614">
    <property type="term" value="P:pyridoxine metabolic process"/>
    <property type="evidence" value="ECO:0007669"/>
    <property type="project" value="TreeGrafter"/>
</dbReference>
<dbReference type="EC" id="3.5.1.2" evidence="2"/>
<dbReference type="GO" id="GO:0016740">
    <property type="term" value="F:transferase activity"/>
    <property type="evidence" value="ECO:0007669"/>
    <property type="project" value="UniProtKB-KW"/>
</dbReference>
<dbReference type="Gene3D" id="3.40.50.880">
    <property type="match status" value="1"/>
</dbReference>
<proteinExistence type="inferred from homology"/>
<organism evidence="7">
    <name type="scientific">groundwater metagenome</name>
    <dbReference type="NCBI Taxonomy" id="717931"/>
    <lineage>
        <taxon>unclassified sequences</taxon>
        <taxon>metagenomes</taxon>
        <taxon>ecological metagenomes</taxon>
    </lineage>
</organism>
<comment type="catalytic activity">
    <reaction evidence="6">
        <text>L-glutamine + H2O = L-glutamate + NH4(+)</text>
        <dbReference type="Rhea" id="RHEA:15889"/>
        <dbReference type="ChEBI" id="CHEBI:15377"/>
        <dbReference type="ChEBI" id="CHEBI:28938"/>
        <dbReference type="ChEBI" id="CHEBI:29985"/>
        <dbReference type="ChEBI" id="CHEBI:58359"/>
        <dbReference type="EC" id="3.5.1.2"/>
    </reaction>
</comment>
<dbReference type="InterPro" id="IPR021196">
    <property type="entry name" value="PdxT/SNO_CS"/>
</dbReference>
<dbReference type="PROSITE" id="PS51130">
    <property type="entry name" value="PDXT_SNO_2"/>
    <property type="match status" value="1"/>
</dbReference>
<dbReference type="InterPro" id="IPR002161">
    <property type="entry name" value="PdxT/SNO"/>
</dbReference>
<dbReference type="GO" id="GO:0005829">
    <property type="term" value="C:cytosol"/>
    <property type="evidence" value="ECO:0007669"/>
    <property type="project" value="TreeGrafter"/>
</dbReference>
<reference evidence="7" key="1">
    <citation type="submission" date="2014-09" db="EMBL/GenBank/DDBJ databases">
        <authorList>
            <person name="Probst J Alexander"/>
        </authorList>
    </citation>
    <scope>NUCLEOTIDE SEQUENCE</scope>
</reference>
<evidence type="ECO:0000256" key="5">
    <source>
        <dbReference type="ARBA" id="ARBA00023239"/>
    </source>
</evidence>
<dbReference type="PANTHER" id="PTHR31559">
    <property type="entry name" value="PYRIDOXAL 5'-PHOSPHATE SYNTHASE SUBUNIT SNO"/>
    <property type="match status" value="1"/>
</dbReference>
<comment type="similarity">
    <text evidence="1">Belongs to the glutaminase PdxT/SNO family.</text>
</comment>
<keyword evidence="5" id="KW-0456">Lyase</keyword>
<keyword evidence="4 7" id="KW-0315">Glutamine amidotransferase</keyword>
<evidence type="ECO:0000256" key="3">
    <source>
        <dbReference type="ARBA" id="ARBA00022801"/>
    </source>
</evidence>
<protein>
    <recommendedName>
        <fullName evidence="2">glutaminase</fullName>
        <ecNumber evidence="2">3.5.1.2</ecNumber>
    </recommendedName>
</protein>
<evidence type="ECO:0000256" key="2">
    <source>
        <dbReference type="ARBA" id="ARBA00012918"/>
    </source>
</evidence>
<keyword evidence="3" id="KW-0378">Hydrolase</keyword>
<dbReference type="AlphaFoldDB" id="A0A098E5Y5"/>
<name>A0A098E5Y5_9ZZZZ</name>
<gene>
    <name evidence="7" type="primary">pdxT</name>
    <name evidence="7" type="ORF">MSIBF_A1270003</name>
</gene>
<dbReference type="InterPro" id="IPR029062">
    <property type="entry name" value="Class_I_gatase-like"/>
</dbReference>
<dbReference type="EMBL" id="CCXY01000032">
    <property type="protein sequence ID" value="CEG11172.1"/>
    <property type="molecule type" value="Genomic_DNA"/>
</dbReference>
<dbReference type="GO" id="GO:0004359">
    <property type="term" value="F:glutaminase activity"/>
    <property type="evidence" value="ECO:0007669"/>
    <property type="project" value="UniProtKB-EC"/>
</dbReference>
<dbReference type="PANTHER" id="PTHR31559:SF0">
    <property type="entry name" value="PYRIDOXAL 5'-PHOSPHATE SYNTHASE SUBUNIT SNO1-RELATED"/>
    <property type="match status" value="1"/>
</dbReference>
<dbReference type="NCBIfam" id="TIGR03800">
    <property type="entry name" value="PLP_synth_Pdx2"/>
    <property type="match status" value="1"/>
</dbReference>
<dbReference type="GO" id="GO:0016829">
    <property type="term" value="F:lyase activity"/>
    <property type="evidence" value="ECO:0007669"/>
    <property type="project" value="UniProtKB-KW"/>
</dbReference>
<dbReference type="GO" id="GO:1903600">
    <property type="term" value="C:glutaminase complex"/>
    <property type="evidence" value="ECO:0007669"/>
    <property type="project" value="TreeGrafter"/>
</dbReference>
<evidence type="ECO:0000256" key="6">
    <source>
        <dbReference type="ARBA" id="ARBA00049534"/>
    </source>
</evidence>
<dbReference type="GO" id="GO:0042823">
    <property type="term" value="P:pyridoxal phosphate biosynthetic process"/>
    <property type="evidence" value="ECO:0007669"/>
    <property type="project" value="InterPro"/>
</dbReference>
<evidence type="ECO:0000256" key="1">
    <source>
        <dbReference type="ARBA" id="ARBA00008345"/>
    </source>
</evidence>
<dbReference type="Pfam" id="PF01174">
    <property type="entry name" value="SNO"/>
    <property type="match status" value="1"/>
</dbReference>